<feature type="compositionally biased region" description="Basic and acidic residues" evidence="1">
    <location>
        <begin position="19"/>
        <end position="28"/>
    </location>
</feature>
<sequence>MILQKEHHALTAAPQSRRHPYDLGKRSPEASMSRTAQQIADDIRGFVSSSYPDMDVRVEHWQQDPSRLAVYFTDAKFALIYPYQRWHFLANLIPSDYQEQNLSTSVWFELAPGESPDDLSYPDEELIADITPDVMRILTAIGFFRKLDDIMCPNDTTVRRAQCWGDYRNAKPLLLSNGITENELFDVFHVLMLQGGFCDCEILYNVLDENRLKAEYWQAKSSGIEPYDPHQKT</sequence>
<dbReference type="RefSeq" id="WP_184303518.1">
    <property type="nucleotide sequence ID" value="NZ_JACHXU010000004.1"/>
</dbReference>
<proteinExistence type="predicted"/>
<name>A0A7W5DWB2_9BACT</name>
<dbReference type="AlphaFoldDB" id="A0A7W5DWB2"/>
<organism evidence="2 3">
    <name type="scientific">Aporhodopirellula rubra</name>
    <dbReference type="NCBI Taxonomy" id="980271"/>
    <lineage>
        <taxon>Bacteria</taxon>
        <taxon>Pseudomonadati</taxon>
        <taxon>Planctomycetota</taxon>
        <taxon>Planctomycetia</taxon>
        <taxon>Pirellulales</taxon>
        <taxon>Pirellulaceae</taxon>
        <taxon>Aporhodopirellula</taxon>
    </lineage>
</organism>
<keyword evidence="3" id="KW-1185">Reference proteome</keyword>
<dbReference type="Proteomes" id="UP000536179">
    <property type="component" value="Unassembled WGS sequence"/>
</dbReference>
<evidence type="ECO:0000313" key="2">
    <source>
        <dbReference type="EMBL" id="MBB3205676.1"/>
    </source>
</evidence>
<protein>
    <recommendedName>
        <fullName evidence="4">DUF2695 domain-containing protein</fullName>
    </recommendedName>
</protein>
<comment type="caution">
    <text evidence="2">The sequence shown here is derived from an EMBL/GenBank/DDBJ whole genome shotgun (WGS) entry which is preliminary data.</text>
</comment>
<accession>A0A7W5DWB2</accession>
<feature type="region of interest" description="Disordered" evidence="1">
    <location>
        <begin position="1"/>
        <end position="33"/>
    </location>
</feature>
<dbReference type="Pfam" id="PF10905">
    <property type="entry name" value="DUF2695"/>
    <property type="match status" value="1"/>
</dbReference>
<reference evidence="2 3" key="1">
    <citation type="submission" date="2020-08" db="EMBL/GenBank/DDBJ databases">
        <title>Genomic Encyclopedia of Type Strains, Phase III (KMG-III): the genomes of soil and plant-associated and newly described type strains.</title>
        <authorList>
            <person name="Whitman W."/>
        </authorList>
    </citation>
    <scope>NUCLEOTIDE SEQUENCE [LARGE SCALE GENOMIC DNA]</scope>
    <source>
        <strain evidence="2 3">CECT 8075</strain>
    </source>
</reference>
<evidence type="ECO:0000313" key="3">
    <source>
        <dbReference type="Proteomes" id="UP000536179"/>
    </source>
</evidence>
<dbReference type="EMBL" id="JACHXU010000004">
    <property type="protein sequence ID" value="MBB3205676.1"/>
    <property type="molecule type" value="Genomic_DNA"/>
</dbReference>
<gene>
    <name evidence="2" type="ORF">FHS27_001480</name>
</gene>
<evidence type="ECO:0008006" key="4">
    <source>
        <dbReference type="Google" id="ProtNLM"/>
    </source>
</evidence>
<evidence type="ECO:0000256" key="1">
    <source>
        <dbReference type="SAM" id="MobiDB-lite"/>
    </source>
</evidence>
<dbReference type="InterPro" id="IPR024248">
    <property type="entry name" value="DUF2695"/>
</dbReference>